<dbReference type="OrthoDB" id="423921at2"/>
<organism evidence="2 3">
    <name type="scientific">Schleiferilactobacillus perolens DSM 12744</name>
    <dbReference type="NCBI Taxonomy" id="1423792"/>
    <lineage>
        <taxon>Bacteria</taxon>
        <taxon>Bacillati</taxon>
        <taxon>Bacillota</taxon>
        <taxon>Bacilli</taxon>
        <taxon>Lactobacillales</taxon>
        <taxon>Lactobacillaceae</taxon>
        <taxon>Schleiferilactobacillus</taxon>
    </lineage>
</organism>
<proteinExistence type="predicted"/>
<sequence>MNHDIHPMSQEEARAYLNWQYPAPYTFYNIPAADQAEELQAIFADNQDDYFAVSDEEQMIGMYEYSFPDGMMEFGLGLRPELTGHGRGLQFAQAGLDFGRKHYAYRGPITLLVADFNQRARHLYGQLGFVEVGQEQADAYGTPVTFVRMQLG</sequence>
<dbReference type="Proteomes" id="UP000051330">
    <property type="component" value="Unassembled WGS sequence"/>
</dbReference>
<dbReference type="Pfam" id="PF00583">
    <property type="entry name" value="Acetyltransf_1"/>
    <property type="match status" value="1"/>
</dbReference>
<dbReference type="GO" id="GO:0016747">
    <property type="term" value="F:acyltransferase activity, transferring groups other than amino-acyl groups"/>
    <property type="evidence" value="ECO:0007669"/>
    <property type="project" value="InterPro"/>
</dbReference>
<reference evidence="2 3" key="1">
    <citation type="journal article" date="2015" name="Genome Announc.">
        <title>Expanding the biotechnology potential of lactobacilli through comparative genomics of 213 strains and associated genera.</title>
        <authorList>
            <person name="Sun Z."/>
            <person name="Harris H.M."/>
            <person name="McCann A."/>
            <person name="Guo C."/>
            <person name="Argimon S."/>
            <person name="Zhang W."/>
            <person name="Yang X."/>
            <person name="Jeffery I.B."/>
            <person name="Cooney J.C."/>
            <person name="Kagawa T.F."/>
            <person name="Liu W."/>
            <person name="Song Y."/>
            <person name="Salvetti E."/>
            <person name="Wrobel A."/>
            <person name="Rasinkangas P."/>
            <person name="Parkhill J."/>
            <person name="Rea M.C."/>
            <person name="O'Sullivan O."/>
            <person name="Ritari J."/>
            <person name="Douillard F.P."/>
            <person name="Paul Ross R."/>
            <person name="Yang R."/>
            <person name="Briner A.E."/>
            <person name="Felis G.E."/>
            <person name="de Vos W.M."/>
            <person name="Barrangou R."/>
            <person name="Klaenhammer T.R."/>
            <person name="Caufield P.W."/>
            <person name="Cui Y."/>
            <person name="Zhang H."/>
            <person name="O'Toole P.W."/>
        </authorList>
    </citation>
    <scope>NUCLEOTIDE SEQUENCE [LARGE SCALE GENOMIC DNA]</scope>
    <source>
        <strain evidence="2 3">DSM 12744</strain>
    </source>
</reference>
<dbReference type="Gene3D" id="3.40.630.30">
    <property type="match status" value="1"/>
</dbReference>
<name>A0A0R1N0B5_9LACO</name>
<dbReference type="EMBL" id="AZEC01000013">
    <property type="protein sequence ID" value="KRL11109.1"/>
    <property type="molecule type" value="Genomic_DNA"/>
</dbReference>
<evidence type="ECO:0000313" key="2">
    <source>
        <dbReference type="EMBL" id="KRL11109.1"/>
    </source>
</evidence>
<feature type="domain" description="N-acetyltransferase" evidence="1">
    <location>
        <begin position="3"/>
        <end position="152"/>
    </location>
</feature>
<protein>
    <recommendedName>
        <fullName evidence="1">N-acetyltransferase domain-containing protein</fullName>
    </recommendedName>
</protein>
<dbReference type="PATRIC" id="fig|1423792.3.peg.851"/>
<dbReference type="AlphaFoldDB" id="A0A0R1N0B5"/>
<dbReference type="InterPro" id="IPR000182">
    <property type="entry name" value="GNAT_dom"/>
</dbReference>
<dbReference type="InterPro" id="IPR016181">
    <property type="entry name" value="Acyl_CoA_acyltransferase"/>
</dbReference>
<comment type="caution">
    <text evidence="2">The sequence shown here is derived from an EMBL/GenBank/DDBJ whole genome shotgun (WGS) entry which is preliminary data.</text>
</comment>
<evidence type="ECO:0000259" key="1">
    <source>
        <dbReference type="PROSITE" id="PS51186"/>
    </source>
</evidence>
<gene>
    <name evidence="2" type="ORF">FD09_GL000838</name>
</gene>
<evidence type="ECO:0000313" key="3">
    <source>
        <dbReference type="Proteomes" id="UP000051330"/>
    </source>
</evidence>
<keyword evidence="3" id="KW-1185">Reference proteome</keyword>
<dbReference type="SUPFAM" id="SSF55729">
    <property type="entry name" value="Acyl-CoA N-acyltransferases (Nat)"/>
    <property type="match status" value="1"/>
</dbReference>
<accession>A0A0R1N0B5</accession>
<dbReference type="PROSITE" id="PS51186">
    <property type="entry name" value="GNAT"/>
    <property type="match status" value="1"/>
</dbReference>
<dbReference type="STRING" id="1423792.FD09_GL000838"/>